<sequence length="342" mass="36675">MKALPTVSVSSTNVESVNHSRVLSSPRDLSDATGKNFIPFPSSPIPCPAGRHIDEFDEHDADDETDILESLEVYVEQPPALSDSQNVPRRRSRSCLATSSFHSDNAGGVPQAPSSSRRASKSTHSRLSPALRASKSQPRAQGTSVRRHSVSAGNAEPTAPRRAKRGKKISDVQYLALVHRSIALRARMEDPRDAFVAQDVALARRLWQTLVEHGLSPIPLGPAVSGPYMTAMSEKEGSDVPETPPPSPTFESELAAVPCSPLPEPATETPPVLSMPQLVASLTLRYRERCSSRSRSSSGKADSVANEDKTRRPSSALARVTYSSASLEPDTEDASVVHGSSA</sequence>
<gene>
    <name evidence="2" type="ORF">POSPLADRAFT_1062813</name>
</gene>
<feature type="compositionally biased region" description="Low complexity" evidence="1">
    <location>
        <begin position="1"/>
        <end position="17"/>
    </location>
</feature>
<dbReference type="EMBL" id="KZ110614">
    <property type="protein sequence ID" value="OSX56323.1"/>
    <property type="molecule type" value="Genomic_DNA"/>
</dbReference>
<dbReference type="OrthoDB" id="3228154at2759"/>
<feature type="region of interest" description="Disordered" evidence="1">
    <location>
        <begin position="289"/>
        <end position="342"/>
    </location>
</feature>
<accession>A0A1X6MJW1</accession>
<dbReference type="GeneID" id="36326511"/>
<feature type="compositionally biased region" description="Polar residues" evidence="1">
    <location>
        <begin position="134"/>
        <end position="144"/>
    </location>
</feature>
<evidence type="ECO:0000313" key="3">
    <source>
        <dbReference type="Proteomes" id="UP000194127"/>
    </source>
</evidence>
<reference evidence="2 3" key="1">
    <citation type="submission" date="2017-04" db="EMBL/GenBank/DDBJ databases">
        <title>Genome Sequence of the Model Brown-Rot Fungus Postia placenta SB12.</title>
        <authorList>
            <consortium name="DOE Joint Genome Institute"/>
            <person name="Gaskell J."/>
            <person name="Kersten P."/>
            <person name="Larrondo L.F."/>
            <person name="Canessa P."/>
            <person name="Martinez D."/>
            <person name="Hibbett D."/>
            <person name="Schmoll M."/>
            <person name="Kubicek C.P."/>
            <person name="Martinez A.T."/>
            <person name="Yadav J."/>
            <person name="Master E."/>
            <person name="Magnuson J.K."/>
            <person name="James T."/>
            <person name="Yaver D."/>
            <person name="Berka R."/>
            <person name="Labutti K."/>
            <person name="Lipzen A."/>
            <person name="Aerts A."/>
            <person name="Barry K."/>
            <person name="Henrissat B."/>
            <person name="Blanchette R."/>
            <person name="Grigoriev I."/>
            <person name="Cullen D."/>
        </authorList>
    </citation>
    <scope>NUCLEOTIDE SEQUENCE [LARGE SCALE GENOMIC DNA]</scope>
    <source>
        <strain evidence="2 3">MAD-698-R-SB12</strain>
    </source>
</reference>
<proteinExistence type="predicted"/>
<dbReference type="RefSeq" id="XP_024333117.1">
    <property type="nucleotide sequence ID" value="XM_024481561.1"/>
</dbReference>
<protein>
    <submittedName>
        <fullName evidence="2">Uncharacterized protein</fullName>
    </submittedName>
</protein>
<organism evidence="2 3">
    <name type="scientific">Postia placenta MAD-698-R-SB12</name>
    <dbReference type="NCBI Taxonomy" id="670580"/>
    <lineage>
        <taxon>Eukaryota</taxon>
        <taxon>Fungi</taxon>
        <taxon>Dikarya</taxon>
        <taxon>Basidiomycota</taxon>
        <taxon>Agaricomycotina</taxon>
        <taxon>Agaricomycetes</taxon>
        <taxon>Polyporales</taxon>
        <taxon>Adustoporiaceae</taxon>
        <taxon>Rhodonia</taxon>
    </lineage>
</organism>
<evidence type="ECO:0000256" key="1">
    <source>
        <dbReference type="SAM" id="MobiDB-lite"/>
    </source>
</evidence>
<feature type="region of interest" description="Disordered" evidence="1">
    <location>
        <begin position="1"/>
        <end position="34"/>
    </location>
</feature>
<feature type="region of interest" description="Disordered" evidence="1">
    <location>
        <begin position="75"/>
        <end position="167"/>
    </location>
</feature>
<dbReference type="AlphaFoldDB" id="A0A1X6MJW1"/>
<name>A0A1X6MJW1_9APHY</name>
<evidence type="ECO:0000313" key="2">
    <source>
        <dbReference type="EMBL" id="OSX56323.1"/>
    </source>
</evidence>
<dbReference type="Proteomes" id="UP000194127">
    <property type="component" value="Unassembled WGS sequence"/>
</dbReference>
<keyword evidence="3" id="KW-1185">Reference proteome</keyword>